<keyword evidence="1" id="KW-0812">Transmembrane</keyword>
<proteinExistence type="predicted"/>
<protein>
    <submittedName>
        <fullName evidence="2">Uncharacterized protein</fullName>
    </submittedName>
</protein>
<organism evidence="2 3">
    <name type="scientific">Malus domestica</name>
    <name type="common">Apple</name>
    <name type="synonym">Pyrus malus</name>
    <dbReference type="NCBI Taxonomy" id="3750"/>
    <lineage>
        <taxon>Eukaryota</taxon>
        <taxon>Viridiplantae</taxon>
        <taxon>Streptophyta</taxon>
        <taxon>Embryophyta</taxon>
        <taxon>Tracheophyta</taxon>
        <taxon>Spermatophyta</taxon>
        <taxon>Magnoliopsida</taxon>
        <taxon>eudicotyledons</taxon>
        <taxon>Gunneridae</taxon>
        <taxon>Pentapetalae</taxon>
        <taxon>rosids</taxon>
        <taxon>fabids</taxon>
        <taxon>Rosales</taxon>
        <taxon>Rosaceae</taxon>
        <taxon>Amygdaloideae</taxon>
        <taxon>Maleae</taxon>
        <taxon>Malus</taxon>
    </lineage>
</organism>
<evidence type="ECO:0000313" key="3">
    <source>
        <dbReference type="Proteomes" id="UP000290289"/>
    </source>
</evidence>
<name>A0A498KMR0_MALDO</name>
<keyword evidence="3" id="KW-1185">Reference proteome</keyword>
<evidence type="ECO:0000313" key="2">
    <source>
        <dbReference type="EMBL" id="RXI06965.1"/>
    </source>
</evidence>
<sequence>MFCYDCMTKLFIIFKKKLNIYVGSVRFGSVSEPQKPKPNRSDSVRFGLTVSVRCFFGSVFFGLGSVWFSVFGFLNPPLTRRGWVFFWRGGGPGRVRRWSCAEAKLHSKSLEKRSVAGGWWQWRVGVVGLGAAAGVVGAGAANGSGGRGRC</sequence>
<dbReference type="Proteomes" id="UP000290289">
    <property type="component" value="Chromosome 2"/>
</dbReference>
<dbReference type="AlphaFoldDB" id="A0A498KMR0"/>
<comment type="caution">
    <text evidence="2">The sequence shown here is derived from an EMBL/GenBank/DDBJ whole genome shotgun (WGS) entry which is preliminary data.</text>
</comment>
<keyword evidence="1" id="KW-0472">Membrane</keyword>
<evidence type="ECO:0000256" key="1">
    <source>
        <dbReference type="SAM" id="Phobius"/>
    </source>
</evidence>
<feature type="transmembrane region" description="Helical" evidence="1">
    <location>
        <begin position="50"/>
        <end position="74"/>
    </location>
</feature>
<keyword evidence="1" id="KW-1133">Transmembrane helix</keyword>
<feature type="transmembrane region" description="Helical" evidence="1">
    <location>
        <begin position="120"/>
        <end position="141"/>
    </location>
</feature>
<dbReference type="EMBL" id="RDQH01000328">
    <property type="protein sequence ID" value="RXI06965.1"/>
    <property type="molecule type" value="Genomic_DNA"/>
</dbReference>
<gene>
    <name evidence="2" type="ORF">DVH24_026101</name>
</gene>
<reference evidence="2 3" key="1">
    <citation type="submission" date="2018-10" db="EMBL/GenBank/DDBJ databases">
        <title>A high-quality apple genome assembly.</title>
        <authorList>
            <person name="Hu J."/>
        </authorList>
    </citation>
    <scope>NUCLEOTIDE SEQUENCE [LARGE SCALE GENOMIC DNA]</scope>
    <source>
        <strain evidence="3">cv. HFTH1</strain>
        <tissue evidence="2">Young leaf</tissue>
    </source>
</reference>
<accession>A0A498KMR0</accession>